<dbReference type="GO" id="GO:0043565">
    <property type="term" value="F:sequence-specific DNA binding"/>
    <property type="evidence" value="ECO:0007669"/>
    <property type="project" value="InterPro"/>
</dbReference>
<reference evidence="6" key="1">
    <citation type="submission" date="2016-10" db="EMBL/GenBank/DDBJ databases">
        <authorList>
            <person name="Varghese N."/>
        </authorList>
    </citation>
    <scope>NUCLEOTIDE SEQUENCE [LARGE SCALE GENOMIC DNA]</scope>
    <source>
        <strain evidence="6">92MFCol6.1</strain>
    </source>
</reference>
<evidence type="ECO:0000256" key="2">
    <source>
        <dbReference type="ARBA" id="ARBA00023125"/>
    </source>
</evidence>
<dbReference type="SMART" id="SM00342">
    <property type="entry name" value="HTH_ARAC"/>
    <property type="match status" value="1"/>
</dbReference>
<proteinExistence type="predicted"/>
<gene>
    <name evidence="5" type="ORF">SAMN04488690_0690</name>
</gene>
<dbReference type="PROSITE" id="PS01124">
    <property type="entry name" value="HTH_ARAC_FAMILY_2"/>
    <property type="match status" value="1"/>
</dbReference>
<accession>A0A1W1GUS9</accession>
<evidence type="ECO:0000259" key="4">
    <source>
        <dbReference type="PROSITE" id="PS01124"/>
    </source>
</evidence>
<dbReference type="AlphaFoldDB" id="A0A1W1GUS9"/>
<name>A0A1W1GUS9_9GAMM</name>
<dbReference type="Pfam" id="PF12833">
    <property type="entry name" value="HTH_18"/>
    <property type="match status" value="1"/>
</dbReference>
<dbReference type="Proteomes" id="UP000191133">
    <property type="component" value="Unassembled WGS sequence"/>
</dbReference>
<evidence type="ECO:0000256" key="1">
    <source>
        <dbReference type="ARBA" id="ARBA00023015"/>
    </source>
</evidence>
<dbReference type="InterPro" id="IPR050204">
    <property type="entry name" value="AraC_XylS_family_regulators"/>
</dbReference>
<keyword evidence="1" id="KW-0805">Transcription regulation</keyword>
<dbReference type="InterPro" id="IPR018060">
    <property type="entry name" value="HTH_AraC"/>
</dbReference>
<evidence type="ECO:0000256" key="3">
    <source>
        <dbReference type="ARBA" id="ARBA00023163"/>
    </source>
</evidence>
<feature type="domain" description="HTH araC/xylS-type" evidence="4">
    <location>
        <begin position="142"/>
        <end position="239"/>
    </location>
</feature>
<dbReference type="Gene3D" id="1.10.10.60">
    <property type="entry name" value="Homeodomain-like"/>
    <property type="match status" value="1"/>
</dbReference>
<keyword evidence="3" id="KW-0804">Transcription</keyword>
<dbReference type="PANTHER" id="PTHR46796">
    <property type="entry name" value="HTH-TYPE TRANSCRIPTIONAL ACTIVATOR RHAS-RELATED"/>
    <property type="match status" value="1"/>
</dbReference>
<dbReference type="SUPFAM" id="SSF46689">
    <property type="entry name" value="Homeodomain-like"/>
    <property type="match status" value="1"/>
</dbReference>
<evidence type="ECO:0000313" key="5">
    <source>
        <dbReference type="EMBL" id="SLM23004.1"/>
    </source>
</evidence>
<sequence>MNLCGIRHPRMAWIYNSSMSSPALPWNGTLLLDAHVAVLQGHAGDSAAHAHYAHQLLLSDGDPWQVEIDGVQQQGQRLWLRSFQSHAILSAPADGCTVFLEPAHADLEQIQQHLQSLPGNAAQLHEWLPRLSRPQPLDRRVQAALARITQHLPGPVPAADIAEAAHLSTSQLHRRFQSELAVTLRGWVLWQRLRSALAHHLRGHSLTDSAHAAGFADLPHLSRSLRRMFGIGAAQLQGLQLHAA</sequence>
<dbReference type="GO" id="GO:0003700">
    <property type="term" value="F:DNA-binding transcription factor activity"/>
    <property type="evidence" value="ECO:0007669"/>
    <property type="project" value="InterPro"/>
</dbReference>
<protein>
    <submittedName>
        <fullName evidence="5">Helix-turn-helix domain-containing protein</fullName>
    </submittedName>
</protein>
<organism evidence="5 6">
    <name type="scientific">Stenotrophomonas indicatrix</name>
    <dbReference type="NCBI Taxonomy" id="2045451"/>
    <lineage>
        <taxon>Bacteria</taxon>
        <taxon>Pseudomonadati</taxon>
        <taxon>Pseudomonadota</taxon>
        <taxon>Gammaproteobacteria</taxon>
        <taxon>Lysobacterales</taxon>
        <taxon>Lysobacteraceae</taxon>
        <taxon>Stenotrophomonas</taxon>
    </lineage>
</organism>
<keyword evidence="2" id="KW-0238">DNA-binding</keyword>
<dbReference type="EMBL" id="FWEU01000001">
    <property type="protein sequence ID" value="SLM23004.1"/>
    <property type="molecule type" value="Genomic_DNA"/>
</dbReference>
<dbReference type="InterPro" id="IPR009057">
    <property type="entry name" value="Homeodomain-like_sf"/>
</dbReference>
<evidence type="ECO:0000313" key="6">
    <source>
        <dbReference type="Proteomes" id="UP000191133"/>
    </source>
</evidence>